<dbReference type="PANTHER" id="PTHR19136:SF81">
    <property type="entry name" value="MOLYBDENUM COFACTOR GUANYLYLTRANSFERASE"/>
    <property type="match status" value="1"/>
</dbReference>
<feature type="compositionally biased region" description="Basic and acidic residues" evidence="8">
    <location>
        <begin position="125"/>
        <end position="138"/>
    </location>
</feature>
<dbReference type="GO" id="GO:0006777">
    <property type="term" value="P:Mo-molybdopterin cofactor biosynthetic process"/>
    <property type="evidence" value="ECO:0007669"/>
    <property type="project" value="UniProtKB-KW"/>
</dbReference>
<dbReference type="PANTHER" id="PTHR19136">
    <property type="entry name" value="MOLYBDENUM COFACTOR GUANYLYLTRANSFERASE"/>
    <property type="match status" value="1"/>
</dbReference>
<evidence type="ECO:0000259" key="9">
    <source>
        <dbReference type="Pfam" id="PF12804"/>
    </source>
</evidence>
<dbReference type="GO" id="GO:0005525">
    <property type="term" value="F:GTP binding"/>
    <property type="evidence" value="ECO:0007669"/>
    <property type="project" value="UniProtKB-KW"/>
</dbReference>
<evidence type="ECO:0000256" key="6">
    <source>
        <dbReference type="ARBA" id="ARBA00023134"/>
    </source>
</evidence>
<keyword evidence="11" id="KW-1185">Reference proteome</keyword>
<dbReference type="AlphaFoldDB" id="A0ABD5MUZ4"/>
<keyword evidence="2" id="KW-0808">Transferase</keyword>
<keyword evidence="4" id="KW-0547">Nucleotide-binding</keyword>
<comment type="caution">
    <text evidence="10">The sequence shown here is derived from an EMBL/GenBank/DDBJ whole genome shotgun (WGS) entry which is preliminary data.</text>
</comment>
<gene>
    <name evidence="10" type="ORF">ACFFOL_16680</name>
</gene>
<evidence type="ECO:0000256" key="7">
    <source>
        <dbReference type="ARBA" id="ARBA00023150"/>
    </source>
</evidence>
<dbReference type="Pfam" id="PF12804">
    <property type="entry name" value="NTP_transf_3"/>
    <property type="match status" value="1"/>
</dbReference>
<keyword evidence="7" id="KW-0501">Molybdenum cofactor biosynthesis</keyword>
<evidence type="ECO:0000256" key="8">
    <source>
        <dbReference type="SAM" id="MobiDB-lite"/>
    </source>
</evidence>
<evidence type="ECO:0000313" key="10">
    <source>
        <dbReference type="EMBL" id="MFB9825806.1"/>
    </source>
</evidence>
<keyword evidence="3" id="KW-0479">Metal-binding</keyword>
<feature type="domain" description="MobA-like NTP transferase" evidence="9">
    <location>
        <begin position="6"/>
        <end position="190"/>
    </location>
</feature>
<evidence type="ECO:0000256" key="2">
    <source>
        <dbReference type="ARBA" id="ARBA00022679"/>
    </source>
</evidence>
<accession>A0ABD5MUZ4</accession>
<feature type="region of interest" description="Disordered" evidence="8">
    <location>
        <begin position="125"/>
        <end position="148"/>
    </location>
</feature>
<evidence type="ECO:0000313" key="11">
    <source>
        <dbReference type="Proteomes" id="UP001589595"/>
    </source>
</evidence>
<dbReference type="RefSeq" id="WP_222921611.1">
    <property type="nucleotide sequence ID" value="NZ_CP082286.1"/>
</dbReference>
<evidence type="ECO:0000256" key="5">
    <source>
        <dbReference type="ARBA" id="ARBA00022842"/>
    </source>
</evidence>
<name>A0ABD5MUZ4_9EURY</name>
<dbReference type="GeneID" id="67211787"/>
<keyword evidence="10" id="KW-0548">Nucleotidyltransferase</keyword>
<dbReference type="SUPFAM" id="SSF53448">
    <property type="entry name" value="Nucleotide-diphospho-sugar transferases"/>
    <property type="match status" value="1"/>
</dbReference>
<dbReference type="CDD" id="cd02503">
    <property type="entry name" value="MobA"/>
    <property type="match status" value="1"/>
</dbReference>
<dbReference type="GO" id="GO:0016779">
    <property type="term" value="F:nucleotidyltransferase activity"/>
    <property type="evidence" value="ECO:0007669"/>
    <property type="project" value="UniProtKB-KW"/>
</dbReference>
<dbReference type="InterPro" id="IPR029044">
    <property type="entry name" value="Nucleotide-diphossugar_trans"/>
</dbReference>
<dbReference type="GO" id="GO:0046872">
    <property type="term" value="F:metal ion binding"/>
    <property type="evidence" value="ECO:0007669"/>
    <property type="project" value="UniProtKB-KW"/>
</dbReference>
<organism evidence="10 11">
    <name type="scientific">Halobaculum roseum</name>
    <dbReference type="NCBI Taxonomy" id="2175149"/>
    <lineage>
        <taxon>Archaea</taxon>
        <taxon>Methanobacteriati</taxon>
        <taxon>Methanobacteriota</taxon>
        <taxon>Stenosarchaea group</taxon>
        <taxon>Halobacteria</taxon>
        <taxon>Halobacteriales</taxon>
        <taxon>Haloferacaceae</taxon>
        <taxon>Halobaculum</taxon>
    </lineage>
</organism>
<protein>
    <submittedName>
        <fullName evidence="10">Molybdenum cofactor guanylyltransferase</fullName>
    </submittedName>
</protein>
<dbReference type="Proteomes" id="UP001589595">
    <property type="component" value="Unassembled WGS sequence"/>
</dbReference>
<dbReference type="InterPro" id="IPR013482">
    <property type="entry name" value="Molybde_CF_guanTrfase"/>
</dbReference>
<keyword evidence="1" id="KW-0963">Cytoplasm</keyword>
<keyword evidence="5" id="KW-0460">Magnesium</keyword>
<sequence>MIDALVVLAGGRSTRFGDREKAVAKVAGAPMIVRVIDRLASAVGRTVVNCRRDQRPVIADALGSRPVRFAIDPVADAGPVAGMATGLEAAADAGATRALVVGCDMPGLDAATACALAARLDGGDSDHNDSGGGHRDANDATGGGGSDADAVVPVADGRRQPLGAVYRVAPAVEACAAVRDDGPLTAVLDRLRTVEAAVPAEPFVSVDTPEAVAAAARRLGERTGQ</sequence>
<dbReference type="EMBL" id="JBHMAJ010000010">
    <property type="protein sequence ID" value="MFB9825806.1"/>
    <property type="molecule type" value="Genomic_DNA"/>
</dbReference>
<evidence type="ECO:0000256" key="3">
    <source>
        <dbReference type="ARBA" id="ARBA00022723"/>
    </source>
</evidence>
<evidence type="ECO:0000256" key="1">
    <source>
        <dbReference type="ARBA" id="ARBA00022490"/>
    </source>
</evidence>
<dbReference type="InterPro" id="IPR025877">
    <property type="entry name" value="MobA-like_NTP_Trfase"/>
</dbReference>
<keyword evidence="6" id="KW-0342">GTP-binding</keyword>
<dbReference type="Gene3D" id="3.90.550.10">
    <property type="entry name" value="Spore Coat Polysaccharide Biosynthesis Protein SpsA, Chain A"/>
    <property type="match status" value="1"/>
</dbReference>
<evidence type="ECO:0000256" key="4">
    <source>
        <dbReference type="ARBA" id="ARBA00022741"/>
    </source>
</evidence>
<reference evidence="10" key="1">
    <citation type="submission" date="2024-09" db="EMBL/GenBank/DDBJ databases">
        <authorList>
            <person name="Sun Q."/>
        </authorList>
    </citation>
    <scope>NUCLEOTIDE SEQUENCE [LARGE SCALE GENOMIC DNA]</scope>
    <source>
        <strain evidence="10">JCM 31273</strain>
    </source>
</reference>
<proteinExistence type="predicted"/>